<name>A0A139WBD6_TRICA</name>
<feature type="domain" description="Single" evidence="4">
    <location>
        <begin position="37"/>
        <end position="102"/>
    </location>
</feature>
<evidence type="ECO:0000259" key="4">
    <source>
        <dbReference type="Pfam" id="PF15430"/>
    </source>
</evidence>
<gene>
    <name evidence="5" type="primary">AUGUSTUS-3.0.2_34386</name>
    <name evidence="5" type="ORF">TcasGA2_TC034386</name>
</gene>
<feature type="signal peptide" evidence="3">
    <location>
        <begin position="1"/>
        <end position="21"/>
    </location>
</feature>
<protein>
    <recommendedName>
        <fullName evidence="4">Single domain-containing protein</fullName>
    </recommendedName>
</protein>
<keyword evidence="3" id="KW-0732">Signal</keyword>
<reference evidence="5 6" key="1">
    <citation type="journal article" date="2008" name="Nature">
        <title>The genome of the model beetle and pest Tribolium castaneum.</title>
        <authorList>
            <consortium name="Tribolium Genome Sequencing Consortium"/>
            <person name="Richards S."/>
            <person name="Gibbs R.A."/>
            <person name="Weinstock G.M."/>
            <person name="Brown S.J."/>
            <person name="Denell R."/>
            <person name="Beeman R.W."/>
            <person name="Gibbs R."/>
            <person name="Beeman R.W."/>
            <person name="Brown S.J."/>
            <person name="Bucher G."/>
            <person name="Friedrich M."/>
            <person name="Grimmelikhuijzen C.J."/>
            <person name="Klingler M."/>
            <person name="Lorenzen M."/>
            <person name="Richards S."/>
            <person name="Roth S."/>
            <person name="Schroder R."/>
            <person name="Tautz D."/>
            <person name="Zdobnov E.M."/>
            <person name="Muzny D."/>
            <person name="Gibbs R.A."/>
            <person name="Weinstock G.M."/>
            <person name="Attaway T."/>
            <person name="Bell S."/>
            <person name="Buhay C.J."/>
            <person name="Chandrabose M.N."/>
            <person name="Chavez D."/>
            <person name="Clerk-Blankenburg K.P."/>
            <person name="Cree A."/>
            <person name="Dao M."/>
            <person name="Davis C."/>
            <person name="Chacko J."/>
            <person name="Dinh H."/>
            <person name="Dugan-Rocha S."/>
            <person name="Fowler G."/>
            <person name="Garner T.T."/>
            <person name="Garnes J."/>
            <person name="Gnirke A."/>
            <person name="Hawes A."/>
            <person name="Hernandez J."/>
            <person name="Hines S."/>
            <person name="Holder M."/>
            <person name="Hume J."/>
            <person name="Jhangiani S.N."/>
            <person name="Joshi V."/>
            <person name="Khan Z.M."/>
            <person name="Jackson L."/>
            <person name="Kovar C."/>
            <person name="Kowis A."/>
            <person name="Lee S."/>
            <person name="Lewis L.R."/>
            <person name="Margolis J."/>
            <person name="Morgan M."/>
            <person name="Nazareth L.V."/>
            <person name="Nguyen N."/>
            <person name="Okwuonu G."/>
            <person name="Parker D."/>
            <person name="Richards S."/>
            <person name="Ruiz S.J."/>
            <person name="Santibanez J."/>
            <person name="Savard J."/>
            <person name="Scherer S.E."/>
            <person name="Schneider B."/>
            <person name="Sodergren E."/>
            <person name="Tautz D."/>
            <person name="Vattahil S."/>
            <person name="Villasana D."/>
            <person name="White C.S."/>
            <person name="Wright R."/>
            <person name="Park Y."/>
            <person name="Beeman R.W."/>
            <person name="Lord J."/>
            <person name="Oppert B."/>
            <person name="Lorenzen M."/>
            <person name="Brown S."/>
            <person name="Wang L."/>
            <person name="Savard J."/>
            <person name="Tautz D."/>
            <person name="Richards S."/>
            <person name="Weinstock G."/>
            <person name="Gibbs R.A."/>
            <person name="Liu Y."/>
            <person name="Worley K."/>
            <person name="Weinstock G."/>
            <person name="Elsik C.G."/>
            <person name="Reese J.T."/>
            <person name="Elhaik E."/>
            <person name="Landan G."/>
            <person name="Graur D."/>
            <person name="Arensburger P."/>
            <person name="Atkinson P."/>
            <person name="Beeman R.W."/>
            <person name="Beidler J."/>
            <person name="Brown S.J."/>
            <person name="Demuth J.P."/>
            <person name="Drury D.W."/>
            <person name="Du Y.Z."/>
            <person name="Fujiwara H."/>
            <person name="Lorenzen M."/>
            <person name="Maselli V."/>
            <person name="Osanai M."/>
            <person name="Park Y."/>
            <person name="Robertson H.M."/>
            <person name="Tu Z."/>
            <person name="Wang J.J."/>
            <person name="Wang S."/>
            <person name="Richards S."/>
            <person name="Song H."/>
            <person name="Zhang L."/>
            <person name="Sodergren E."/>
            <person name="Werner D."/>
            <person name="Stanke M."/>
            <person name="Morgenstern B."/>
            <person name="Solovyev V."/>
            <person name="Kosarev P."/>
            <person name="Brown G."/>
            <person name="Chen H.C."/>
            <person name="Ermolaeva O."/>
            <person name="Hlavina W."/>
            <person name="Kapustin Y."/>
            <person name="Kiryutin B."/>
            <person name="Kitts P."/>
            <person name="Maglott D."/>
            <person name="Pruitt K."/>
            <person name="Sapojnikov V."/>
            <person name="Souvorov A."/>
            <person name="Mackey A.J."/>
            <person name="Waterhouse R.M."/>
            <person name="Wyder S."/>
            <person name="Zdobnov E.M."/>
            <person name="Zdobnov E.M."/>
            <person name="Wyder S."/>
            <person name="Kriventseva E.V."/>
            <person name="Kadowaki T."/>
            <person name="Bork P."/>
            <person name="Aranda M."/>
            <person name="Bao R."/>
            <person name="Beermann A."/>
            <person name="Berns N."/>
            <person name="Bolognesi R."/>
            <person name="Bonneton F."/>
            <person name="Bopp D."/>
            <person name="Brown S.J."/>
            <person name="Bucher G."/>
            <person name="Butts T."/>
            <person name="Chaumot A."/>
            <person name="Denell R.E."/>
            <person name="Ferrier D.E."/>
            <person name="Friedrich M."/>
            <person name="Gordon C.M."/>
            <person name="Jindra M."/>
            <person name="Klingler M."/>
            <person name="Lan Q."/>
            <person name="Lattorff H.M."/>
            <person name="Laudet V."/>
            <person name="von Levetsow C."/>
            <person name="Liu Z."/>
            <person name="Lutz R."/>
            <person name="Lynch J.A."/>
            <person name="da Fonseca R.N."/>
            <person name="Posnien N."/>
            <person name="Reuter R."/>
            <person name="Roth S."/>
            <person name="Savard J."/>
            <person name="Schinko J.B."/>
            <person name="Schmitt C."/>
            <person name="Schoppmeier M."/>
            <person name="Schroder R."/>
            <person name="Shippy T.D."/>
            <person name="Simonnet F."/>
            <person name="Marques-Souza H."/>
            <person name="Tautz D."/>
            <person name="Tomoyasu Y."/>
            <person name="Trauner J."/>
            <person name="Van der Zee M."/>
            <person name="Vervoort M."/>
            <person name="Wittkopp N."/>
            <person name="Wimmer E.A."/>
            <person name="Yang X."/>
            <person name="Jones A.K."/>
            <person name="Sattelle D.B."/>
            <person name="Ebert P.R."/>
            <person name="Nelson D."/>
            <person name="Scott J.G."/>
            <person name="Beeman R.W."/>
            <person name="Muthukrishnan S."/>
            <person name="Kramer K.J."/>
            <person name="Arakane Y."/>
            <person name="Beeman R.W."/>
            <person name="Zhu Q."/>
            <person name="Hogenkamp D."/>
            <person name="Dixit R."/>
            <person name="Oppert B."/>
            <person name="Jiang H."/>
            <person name="Zou Z."/>
            <person name="Marshall J."/>
            <person name="Elpidina E."/>
            <person name="Vinokurov K."/>
            <person name="Oppert C."/>
            <person name="Zou Z."/>
            <person name="Evans J."/>
            <person name="Lu Z."/>
            <person name="Zhao P."/>
            <person name="Sumathipala N."/>
            <person name="Altincicek B."/>
            <person name="Vilcinskas A."/>
            <person name="Williams M."/>
            <person name="Hultmark D."/>
            <person name="Hetru C."/>
            <person name="Jiang H."/>
            <person name="Grimmelikhuijzen C.J."/>
            <person name="Hauser F."/>
            <person name="Cazzamali G."/>
            <person name="Williamson M."/>
            <person name="Park Y."/>
            <person name="Li B."/>
            <person name="Tanaka Y."/>
            <person name="Predel R."/>
            <person name="Neupert S."/>
            <person name="Schachtner J."/>
            <person name="Verleyen P."/>
            <person name="Raible F."/>
            <person name="Bork P."/>
            <person name="Friedrich M."/>
            <person name="Walden K.K."/>
            <person name="Robertson H.M."/>
            <person name="Angeli S."/>
            <person name="Foret S."/>
            <person name="Bucher G."/>
            <person name="Schuetz S."/>
            <person name="Maleszka R."/>
            <person name="Wimmer E.A."/>
            <person name="Beeman R.W."/>
            <person name="Lorenzen M."/>
            <person name="Tomoyasu Y."/>
            <person name="Miller S.C."/>
            <person name="Grossmann D."/>
            <person name="Bucher G."/>
        </authorList>
    </citation>
    <scope>NUCLEOTIDE SEQUENCE [LARGE SCALE GENOMIC DNA]</scope>
    <source>
        <strain evidence="5 6">Georgia GA2</strain>
    </source>
</reference>
<proteinExistence type="predicted"/>
<dbReference type="Pfam" id="PF15430">
    <property type="entry name" value="SVWC"/>
    <property type="match status" value="1"/>
</dbReference>
<dbReference type="GO" id="GO:0005576">
    <property type="term" value="C:extracellular region"/>
    <property type="evidence" value="ECO:0007669"/>
    <property type="project" value="UniProtKB-SubCell"/>
</dbReference>
<dbReference type="Proteomes" id="UP000007266">
    <property type="component" value="Linkage group 9"/>
</dbReference>
<evidence type="ECO:0000256" key="3">
    <source>
        <dbReference type="SAM" id="SignalP"/>
    </source>
</evidence>
<keyword evidence="6" id="KW-1185">Reference proteome</keyword>
<evidence type="ECO:0000256" key="1">
    <source>
        <dbReference type="ARBA" id="ARBA00004613"/>
    </source>
</evidence>
<comment type="subcellular location">
    <subcellularLocation>
        <location evidence="1">Secreted</location>
    </subcellularLocation>
</comment>
<accession>A0A139WBD6</accession>
<organism evidence="5 6">
    <name type="scientific">Tribolium castaneum</name>
    <name type="common">Red flour beetle</name>
    <dbReference type="NCBI Taxonomy" id="7070"/>
    <lineage>
        <taxon>Eukaryota</taxon>
        <taxon>Metazoa</taxon>
        <taxon>Ecdysozoa</taxon>
        <taxon>Arthropoda</taxon>
        <taxon>Hexapoda</taxon>
        <taxon>Insecta</taxon>
        <taxon>Pterygota</taxon>
        <taxon>Neoptera</taxon>
        <taxon>Endopterygota</taxon>
        <taxon>Coleoptera</taxon>
        <taxon>Polyphaga</taxon>
        <taxon>Cucujiformia</taxon>
        <taxon>Tenebrionidae</taxon>
        <taxon>Tenebrionidae incertae sedis</taxon>
        <taxon>Tribolium</taxon>
    </lineage>
</organism>
<dbReference type="InParanoid" id="A0A139WBD6"/>
<dbReference type="InterPro" id="IPR029277">
    <property type="entry name" value="SVWC_dom"/>
</dbReference>
<evidence type="ECO:0000256" key="2">
    <source>
        <dbReference type="ARBA" id="ARBA00022525"/>
    </source>
</evidence>
<evidence type="ECO:0000313" key="6">
    <source>
        <dbReference type="Proteomes" id="UP000007266"/>
    </source>
</evidence>
<dbReference type="PANTHER" id="PTHR39957:SF1">
    <property type="entry name" value="AT09846P1-RELATED"/>
    <property type="match status" value="1"/>
</dbReference>
<dbReference type="InterPro" id="IPR053308">
    <property type="entry name" value="Vago-like"/>
</dbReference>
<sequence>MMKILVILVLCVFYLNLNVEAALKRYTSHPMRKPGGCYHEKFGHLTATATVPLTEKCGELKCYELGWIQEKSCSVAISKGPECVDIPEDLKKPYPKCCPVKCDKH</sequence>
<feature type="chain" id="PRO_5007299648" description="Single domain-containing protein" evidence="3">
    <location>
        <begin position="22"/>
        <end position="105"/>
    </location>
</feature>
<dbReference type="PANTHER" id="PTHR39957">
    <property type="entry name" value="AT09846P1-RELATED"/>
    <property type="match status" value="1"/>
</dbReference>
<reference evidence="5 6" key="2">
    <citation type="journal article" date="2010" name="Nucleic Acids Res.">
        <title>BeetleBase in 2010: revisions to provide comprehensive genomic information for Tribolium castaneum.</title>
        <authorList>
            <person name="Kim H.S."/>
            <person name="Murphy T."/>
            <person name="Xia J."/>
            <person name="Caragea D."/>
            <person name="Park Y."/>
            <person name="Beeman R.W."/>
            <person name="Lorenzen M.D."/>
            <person name="Butcher S."/>
            <person name="Manak J.R."/>
            <person name="Brown S.J."/>
        </authorList>
    </citation>
    <scope>GENOME REANNOTATION</scope>
    <source>
        <strain evidence="5 6">Georgia GA2</strain>
    </source>
</reference>
<dbReference type="EMBL" id="KQ971372">
    <property type="protein sequence ID" value="KYB25268.1"/>
    <property type="molecule type" value="Genomic_DNA"/>
</dbReference>
<evidence type="ECO:0000313" key="5">
    <source>
        <dbReference type="EMBL" id="KYB25268.1"/>
    </source>
</evidence>
<keyword evidence="2" id="KW-0964">Secreted</keyword>
<dbReference type="KEGG" id="tca:103314262"/>
<dbReference type="AlphaFoldDB" id="A0A139WBD6"/>
<dbReference type="FunCoup" id="A0A139WBD6">
    <property type="interactions" value="61"/>
</dbReference>